<gene>
    <name evidence="2" type="ORF">AZF04_08290</name>
</gene>
<feature type="transmembrane region" description="Helical" evidence="1">
    <location>
        <begin position="34"/>
        <end position="51"/>
    </location>
</feature>
<dbReference type="Pfam" id="PF13346">
    <property type="entry name" value="ABC2_membrane_5"/>
    <property type="match status" value="1"/>
</dbReference>
<dbReference type="RefSeq" id="WP_061949305.1">
    <property type="nucleotide sequence ID" value="NZ_LTAO01000023.1"/>
</dbReference>
<organism evidence="2 3">
    <name type="scientific">Alkalihalobacillus trypoxylicola</name>
    <dbReference type="NCBI Taxonomy" id="519424"/>
    <lineage>
        <taxon>Bacteria</taxon>
        <taxon>Bacillati</taxon>
        <taxon>Bacillota</taxon>
        <taxon>Bacilli</taxon>
        <taxon>Bacillales</taxon>
        <taxon>Bacillaceae</taxon>
        <taxon>Alkalihalobacillus</taxon>
    </lineage>
</organism>
<name>A0A161PCA5_9BACI</name>
<feature type="transmembrane region" description="Helical" evidence="1">
    <location>
        <begin position="179"/>
        <end position="199"/>
    </location>
</feature>
<dbReference type="OrthoDB" id="1913432at2"/>
<dbReference type="STRING" id="519424.AZF04_08290"/>
<proteinExistence type="predicted"/>
<dbReference type="AlphaFoldDB" id="A0A161PCA5"/>
<protein>
    <submittedName>
        <fullName evidence="2">Uncharacterized protein</fullName>
    </submittedName>
</protein>
<keyword evidence="3" id="KW-1185">Reference proteome</keyword>
<keyword evidence="1" id="KW-1133">Transmembrane helix</keyword>
<comment type="caution">
    <text evidence="2">The sequence shown here is derived from an EMBL/GenBank/DDBJ whole genome shotgun (WGS) entry which is preliminary data.</text>
</comment>
<feature type="transmembrane region" description="Helical" evidence="1">
    <location>
        <begin position="72"/>
        <end position="92"/>
    </location>
</feature>
<evidence type="ECO:0000313" key="3">
    <source>
        <dbReference type="Proteomes" id="UP000075806"/>
    </source>
</evidence>
<dbReference type="InterPro" id="IPR025699">
    <property type="entry name" value="ABC2_memb-like"/>
</dbReference>
<dbReference type="PANTHER" id="PTHR41309">
    <property type="entry name" value="MEMBRANE PROTEIN-RELATED"/>
    <property type="match status" value="1"/>
</dbReference>
<keyword evidence="1" id="KW-0472">Membrane</keyword>
<dbReference type="EMBL" id="LTAO01000023">
    <property type="protein sequence ID" value="KYG29509.1"/>
    <property type="molecule type" value="Genomic_DNA"/>
</dbReference>
<reference evidence="2" key="1">
    <citation type="submission" date="2016-02" db="EMBL/GenBank/DDBJ databases">
        <title>Genome sequence of Bacillus trypoxylicola KCTC 13244(T).</title>
        <authorList>
            <person name="Jeong H."/>
            <person name="Park S.-H."/>
            <person name="Choi S.-K."/>
        </authorList>
    </citation>
    <scope>NUCLEOTIDE SEQUENCE [LARGE SCALE GENOMIC DNA]</scope>
    <source>
        <strain evidence="2">KCTC 13244</strain>
    </source>
</reference>
<feature type="transmembrane region" description="Helical" evidence="1">
    <location>
        <begin position="104"/>
        <end position="128"/>
    </location>
</feature>
<dbReference type="Proteomes" id="UP000075806">
    <property type="component" value="Unassembled WGS sequence"/>
</dbReference>
<keyword evidence="1" id="KW-0812">Transmembrane</keyword>
<accession>A0A161PCA5</accession>
<evidence type="ECO:0000256" key="1">
    <source>
        <dbReference type="SAM" id="Phobius"/>
    </source>
</evidence>
<feature type="transmembrane region" description="Helical" evidence="1">
    <location>
        <begin position="9"/>
        <end position="28"/>
    </location>
</feature>
<feature type="transmembrane region" description="Helical" evidence="1">
    <location>
        <begin position="135"/>
        <end position="153"/>
    </location>
</feature>
<evidence type="ECO:0000313" key="2">
    <source>
        <dbReference type="EMBL" id="KYG29509.1"/>
    </source>
</evidence>
<dbReference type="PANTHER" id="PTHR41309:SF2">
    <property type="entry name" value="MEMBRANE PROTEIN"/>
    <property type="match status" value="1"/>
</dbReference>
<sequence>MLNLIKKDLFLQRMSFIFYPILILIYIFSGLHPYFIVVFIGLVFLATAFYSDQKDKAQLLFLSLPYTRKEIVSARYLVVLFFPLPLIIIYLIGHHVMNRTDYSFDFSMMAVSYLIILIISALVMPLIYKFNFQTVIIMAVILIIGGFGVLEFMNGKQVDYIFEALSNFYHLIAEGFKSFMIPVGILLYVLSWILSIKIYQSKEF</sequence>